<dbReference type="STRING" id="517719.SAMN05421762_2643"/>
<dbReference type="InterPro" id="IPR004360">
    <property type="entry name" value="Glyas_Fos-R_dOase_dom"/>
</dbReference>
<feature type="binding site" evidence="1">
    <location>
        <position position="591"/>
    </location>
    <ligand>
        <name>Mg(2+)</name>
        <dbReference type="ChEBI" id="CHEBI:18420"/>
    </ligand>
</feature>
<comment type="pathway">
    <text evidence="1">Aromatic compound metabolism; 3,4-dihydroxybenzoate biosynthesis.</text>
</comment>
<dbReference type="Gene3D" id="3.10.180.10">
    <property type="entry name" value="2,3-Dihydroxybiphenyl 1,2-Dioxygenase, domain 1"/>
    <property type="match status" value="2"/>
</dbReference>
<dbReference type="Gene3D" id="3.20.20.150">
    <property type="entry name" value="Divalent-metal-dependent TIM barrel enzymes"/>
    <property type="match status" value="1"/>
</dbReference>
<comment type="catalytic activity">
    <reaction evidence="1">
        <text>3-dehydroshikimate = 3,4-dihydroxybenzoate + H2O</text>
        <dbReference type="Rhea" id="RHEA:24848"/>
        <dbReference type="ChEBI" id="CHEBI:15377"/>
        <dbReference type="ChEBI" id="CHEBI:16630"/>
        <dbReference type="ChEBI" id="CHEBI:36241"/>
        <dbReference type="EC" id="4.2.1.118"/>
    </reaction>
</comment>
<keyword evidence="4" id="KW-1185">Reference proteome</keyword>
<dbReference type="PANTHER" id="PTHR12110:SF21">
    <property type="entry name" value="XYLOSE ISOMERASE-LIKE TIM BARREL DOMAIN-CONTAINING PROTEIN"/>
    <property type="match status" value="1"/>
</dbReference>
<dbReference type="Pfam" id="PF14696">
    <property type="entry name" value="Glyoxalase_5"/>
    <property type="match status" value="1"/>
</dbReference>
<keyword evidence="1" id="KW-0456">Lyase</keyword>
<dbReference type="UniPathway" id="UPA00088"/>
<evidence type="ECO:0000313" key="4">
    <source>
        <dbReference type="Proteomes" id="UP000231644"/>
    </source>
</evidence>
<feature type="binding site" evidence="1">
    <location>
        <position position="514"/>
    </location>
    <ligand>
        <name>Mg(2+)</name>
        <dbReference type="ChEBI" id="CHEBI:18420"/>
    </ligand>
</feature>
<feature type="binding site" evidence="1">
    <location>
        <position position="134"/>
    </location>
    <ligand>
        <name>a divalent metal cation</name>
        <dbReference type="ChEBI" id="CHEBI:60240"/>
        <note>catalytic</note>
    </ligand>
</feature>
<evidence type="ECO:0000256" key="1">
    <source>
        <dbReference type="HAMAP-Rule" id="MF_02238"/>
    </source>
</evidence>
<sequence>MKTAIATVSISGTLTEKLDAIAEAGFDGIEIFEQDFVTDTGSARDVGNRIRDKGLEVSLFQPFRDFEGLPEPYRTKAFDRAERKFDLMQDLGTDLILVCSSLHPRALGGIDRAADDLRALGERAAARGLRIGYEALAWGRYVNDHRDAWEIVRRADHPNVGLIVDSFHTLGRGLDPETIRRIPGDKIFFVQMADAPKIDMDLLYWSRHFRNMPGEGDLPVTDFMRAVLAAGYTGPVSLEIFNDQFRGGSPRTIARDGYRSLITLLDDVRRAEPEIDVQLPPIPARQDVQGTAFVEFATRGTEAETLKSQLTALGFAETGRHLAKAVTLWQQGDIRIVLNEEQGDFAGTAYNTHGTSICDIGLTVSDAGDTVARAAALGAKRFSQNPAVGQLEIPAIRGLGGSLLHLLDHRHADVWKTEFGAGTEGPEGAGLRRIDHIAQTMTYDEMLSWSLFYGSLFKMHKAPMVDVIDPDGLVRSQALGTEDGAFRITLNGAETHRTLAGSFLAQSFGAPVQHLALSSDDIFASAAKLTAAGFEALPIPDNYYDDLASRFDIAPDILAAMKRHQILYDADDHGTFFQMYGRPVVSGFFFEIIQRDGYRGYGAPNAPFRIAAQKRLGRTRGMPAD</sequence>
<evidence type="ECO:0000313" key="3">
    <source>
        <dbReference type="EMBL" id="SFC89766.1"/>
    </source>
</evidence>
<dbReference type="InterPro" id="IPR037523">
    <property type="entry name" value="VOC_core"/>
</dbReference>
<dbReference type="PANTHER" id="PTHR12110">
    <property type="entry name" value="HYDROXYPYRUVATE ISOMERASE"/>
    <property type="match status" value="1"/>
</dbReference>
<feature type="domain" description="VOC" evidence="2">
    <location>
        <begin position="290"/>
        <end position="409"/>
    </location>
</feature>
<dbReference type="SUPFAM" id="SSF51658">
    <property type="entry name" value="Xylose isomerase-like"/>
    <property type="match status" value="1"/>
</dbReference>
<keyword evidence="1" id="KW-0479">Metal-binding</keyword>
<dbReference type="HAMAP" id="MF_02238">
    <property type="entry name" value="DSD"/>
    <property type="match status" value="1"/>
</dbReference>
<dbReference type="InterPro" id="IPR029068">
    <property type="entry name" value="Glyas_Bleomycin-R_OHBP_Dase"/>
</dbReference>
<dbReference type="AlphaFoldDB" id="A0A1I1MXD5"/>
<dbReference type="GO" id="GO:0046565">
    <property type="term" value="F:3-dehydroshikimate dehydratase activity"/>
    <property type="evidence" value="ECO:0007669"/>
    <property type="project" value="UniProtKB-UniRule"/>
</dbReference>
<feature type="binding site" evidence="1">
    <location>
        <position position="191"/>
    </location>
    <ligand>
        <name>a divalent metal cation</name>
        <dbReference type="ChEBI" id="CHEBI:60240"/>
        <note>catalytic</note>
    </ligand>
</feature>
<gene>
    <name evidence="3" type="ORF">SAMN05421762_2643</name>
</gene>
<dbReference type="GO" id="GO:0046279">
    <property type="term" value="P:3,4-dihydroxybenzoate biosynthetic process"/>
    <property type="evidence" value="ECO:0007669"/>
    <property type="project" value="UniProtKB-UniRule"/>
</dbReference>
<dbReference type="OrthoDB" id="9780241at2"/>
<dbReference type="PROSITE" id="PS51819">
    <property type="entry name" value="VOC"/>
    <property type="match status" value="2"/>
</dbReference>
<feature type="binding site" evidence="1">
    <location>
        <position position="436"/>
    </location>
    <ligand>
        <name>Mg(2+)</name>
        <dbReference type="ChEBI" id="CHEBI:18420"/>
    </ligand>
</feature>
<dbReference type="Pfam" id="PF01261">
    <property type="entry name" value="AP_endonuc_2"/>
    <property type="match status" value="1"/>
</dbReference>
<keyword evidence="3" id="KW-0670">Pyruvate</keyword>
<dbReference type="Pfam" id="PF00903">
    <property type="entry name" value="Glyoxalase"/>
    <property type="match status" value="1"/>
</dbReference>
<accession>A0A1I1MXD5</accession>
<reference evidence="3 4" key="1">
    <citation type="submission" date="2016-10" db="EMBL/GenBank/DDBJ databases">
        <authorList>
            <person name="de Groot N.N."/>
        </authorList>
    </citation>
    <scope>NUCLEOTIDE SEQUENCE [LARGE SCALE GENOMIC DNA]</scope>
    <source>
        <strain evidence="3 4">DSM 29619</strain>
    </source>
</reference>
<dbReference type="SUPFAM" id="SSF54593">
    <property type="entry name" value="Glyoxalase/Bleomycin resistance protein/Dihydroxybiphenyl dioxygenase"/>
    <property type="match status" value="1"/>
</dbReference>
<proteinExistence type="inferred from homology"/>
<protein>
    <recommendedName>
        <fullName evidence="1">3-dehydroshikimate dehydratase</fullName>
        <shortName evidence="1">DSD</shortName>
        <ecNumber evidence="1">4.2.1.118</ecNumber>
    </recommendedName>
</protein>
<dbReference type="InterPro" id="IPR043700">
    <property type="entry name" value="DSD"/>
</dbReference>
<comment type="cofactor">
    <cofactor evidence="1">
        <name>a divalent metal cation</name>
        <dbReference type="ChEBI" id="CHEBI:60240"/>
    </cofactor>
</comment>
<dbReference type="Proteomes" id="UP000231644">
    <property type="component" value="Unassembled WGS sequence"/>
</dbReference>
<dbReference type="InterPro" id="IPR013022">
    <property type="entry name" value="Xyl_isomerase-like_TIM-brl"/>
</dbReference>
<dbReference type="InterPro" id="IPR050312">
    <property type="entry name" value="IolE/XylAMocC-like"/>
</dbReference>
<comment type="similarity">
    <text evidence="1">Belongs to the bacterial two-domain DSD family.</text>
</comment>
<dbReference type="RefSeq" id="WP_093447234.1">
    <property type="nucleotide sequence ID" value="NZ_FNZG01000001.1"/>
</dbReference>
<feature type="domain" description="VOC" evidence="2">
    <location>
        <begin position="433"/>
        <end position="582"/>
    </location>
</feature>
<evidence type="ECO:0000259" key="2">
    <source>
        <dbReference type="PROSITE" id="PS51819"/>
    </source>
</evidence>
<name>A0A1I1MXD5_9RHOB</name>
<dbReference type="EMBL" id="FOLX01000001">
    <property type="protein sequence ID" value="SFC89766.1"/>
    <property type="molecule type" value="Genomic_DNA"/>
</dbReference>
<dbReference type="InterPro" id="IPR036237">
    <property type="entry name" value="Xyl_isomerase-like_sf"/>
</dbReference>
<feature type="binding site" evidence="1">
    <location>
        <position position="239"/>
    </location>
    <ligand>
        <name>a divalent metal cation</name>
        <dbReference type="ChEBI" id="CHEBI:60240"/>
        <note>catalytic</note>
    </ligand>
</feature>
<keyword evidence="3" id="KW-0223">Dioxygenase</keyword>
<comment type="function">
    <text evidence="1">Catalyzes the conversion of 3-dehydroshikimate to protocatechuate (3,4-dihydroxybenzoate), a common intermediate of quinate and shikimate degradation pathways.</text>
</comment>
<dbReference type="GO" id="GO:0046872">
    <property type="term" value="F:metal ion binding"/>
    <property type="evidence" value="ECO:0007669"/>
    <property type="project" value="UniProtKB-UniRule"/>
</dbReference>
<dbReference type="EC" id="4.2.1.118" evidence="1"/>
<organism evidence="3 4">
    <name type="scientific">Pseudooceanicola nitratireducens</name>
    <dbReference type="NCBI Taxonomy" id="517719"/>
    <lineage>
        <taxon>Bacteria</taxon>
        <taxon>Pseudomonadati</taxon>
        <taxon>Pseudomonadota</taxon>
        <taxon>Alphaproteobacteria</taxon>
        <taxon>Rhodobacterales</taxon>
        <taxon>Paracoccaceae</taxon>
        <taxon>Pseudooceanicola</taxon>
    </lineage>
</organism>
<dbReference type="GO" id="GO:0051213">
    <property type="term" value="F:dioxygenase activity"/>
    <property type="evidence" value="ECO:0007669"/>
    <property type="project" value="UniProtKB-KW"/>
</dbReference>
<feature type="binding site" evidence="1">
    <location>
        <position position="165"/>
    </location>
    <ligand>
        <name>a divalent metal cation</name>
        <dbReference type="ChEBI" id="CHEBI:60240"/>
        <note>catalytic</note>
    </ligand>
</feature>
<keyword evidence="3" id="KW-0560">Oxidoreductase</keyword>